<name>A0ACC0I096_9ERIC</name>
<keyword evidence="2" id="KW-1185">Reference proteome</keyword>
<protein>
    <submittedName>
        <fullName evidence="1">Uncharacterized protein</fullName>
    </submittedName>
</protein>
<dbReference type="Proteomes" id="UP001060215">
    <property type="component" value="Chromosome 2"/>
</dbReference>
<reference evidence="1 2" key="1">
    <citation type="journal article" date="2022" name="Plant J.">
        <title>Chromosome-level genome of Camellia lanceoleosa provides a valuable resource for understanding genome evolution and self-incompatibility.</title>
        <authorList>
            <person name="Gong W."/>
            <person name="Xiao S."/>
            <person name="Wang L."/>
            <person name="Liao Z."/>
            <person name="Chang Y."/>
            <person name="Mo W."/>
            <person name="Hu G."/>
            <person name="Li W."/>
            <person name="Zhao G."/>
            <person name="Zhu H."/>
            <person name="Hu X."/>
            <person name="Ji K."/>
            <person name="Xiang X."/>
            <person name="Song Q."/>
            <person name="Yuan D."/>
            <person name="Jin S."/>
            <person name="Zhang L."/>
        </authorList>
    </citation>
    <scope>NUCLEOTIDE SEQUENCE [LARGE SCALE GENOMIC DNA]</scope>
    <source>
        <strain evidence="1">SQ_2022a</strain>
    </source>
</reference>
<comment type="caution">
    <text evidence="1">The sequence shown here is derived from an EMBL/GenBank/DDBJ whole genome shotgun (WGS) entry which is preliminary data.</text>
</comment>
<organism evidence="1 2">
    <name type="scientific">Camellia lanceoleosa</name>
    <dbReference type="NCBI Taxonomy" id="1840588"/>
    <lineage>
        <taxon>Eukaryota</taxon>
        <taxon>Viridiplantae</taxon>
        <taxon>Streptophyta</taxon>
        <taxon>Embryophyta</taxon>
        <taxon>Tracheophyta</taxon>
        <taxon>Spermatophyta</taxon>
        <taxon>Magnoliopsida</taxon>
        <taxon>eudicotyledons</taxon>
        <taxon>Gunneridae</taxon>
        <taxon>Pentapetalae</taxon>
        <taxon>asterids</taxon>
        <taxon>Ericales</taxon>
        <taxon>Theaceae</taxon>
        <taxon>Camellia</taxon>
    </lineage>
</organism>
<evidence type="ECO:0000313" key="2">
    <source>
        <dbReference type="Proteomes" id="UP001060215"/>
    </source>
</evidence>
<sequence length="179" mass="20399">MATADCEEDEWELLNIDGFVYKRKKRPNPTTTTTSSAPPLDLTAAEEKNRREMKKRALAKLRDKYQKEIDQWELLSNMLWAFQLKTQNSQQLQEQTTSYDLTASSPPPPEHSSESASRRLLDDLLLRAEAEEGIIQDLSNLCHMAEVVCNVQEDHAKQSLVDLPIWASPRELLASLCAE</sequence>
<proteinExistence type="predicted"/>
<accession>A0ACC0I096</accession>
<evidence type="ECO:0000313" key="1">
    <source>
        <dbReference type="EMBL" id="KAI8018784.1"/>
    </source>
</evidence>
<dbReference type="EMBL" id="CM045759">
    <property type="protein sequence ID" value="KAI8018784.1"/>
    <property type="molecule type" value="Genomic_DNA"/>
</dbReference>
<gene>
    <name evidence="1" type="ORF">LOK49_LG04G03603</name>
</gene>